<accession>A0A7S0FBJ4</accession>
<protein>
    <submittedName>
        <fullName evidence="2">Uncharacterized protein</fullName>
    </submittedName>
</protein>
<reference evidence="2" key="1">
    <citation type="submission" date="2021-01" db="EMBL/GenBank/DDBJ databases">
        <authorList>
            <person name="Corre E."/>
            <person name="Pelletier E."/>
            <person name="Niang G."/>
            <person name="Scheremetjew M."/>
            <person name="Finn R."/>
            <person name="Kale V."/>
            <person name="Holt S."/>
            <person name="Cochrane G."/>
            <person name="Meng A."/>
            <person name="Brown T."/>
            <person name="Cohen L."/>
        </authorList>
    </citation>
    <scope>NUCLEOTIDE SEQUENCE</scope>
    <source>
        <strain evidence="2">Pbaha01</strain>
    </source>
</reference>
<keyword evidence="1" id="KW-0812">Transmembrane</keyword>
<evidence type="ECO:0000256" key="1">
    <source>
        <dbReference type="SAM" id="Phobius"/>
    </source>
</evidence>
<evidence type="ECO:0000313" key="2">
    <source>
        <dbReference type="EMBL" id="CAD8350363.1"/>
    </source>
</evidence>
<dbReference type="EMBL" id="HBEG01009935">
    <property type="protein sequence ID" value="CAD8350363.1"/>
    <property type="molecule type" value="Transcribed_RNA"/>
</dbReference>
<proteinExistence type="predicted"/>
<sequence>MDPDEYAFGDATETRVVPVHVASQQRNCEQSVSREIQQLAAAEQWRHPHFLDSGVSTTKSGLSPEQWQVFSTMANKWRCLLRTSQSLMAMCLYGSSTFLRFPTRPLVLQLLIALCLAPVFALAYHALSMNRAGSYYNNFVEMFTELPRLFINVGRRDTDIYRAEIDHEQREGIVRTVNGLESGLLFLLANWATLVAAYSSGYMASDLRWRYTETVMFFVLHRTLGANLLKGRYRGLLQPESMWLFQSDAKGADCHIRPLTAHPQPSY</sequence>
<feature type="transmembrane region" description="Helical" evidence="1">
    <location>
        <begin position="106"/>
        <end position="127"/>
    </location>
</feature>
<keyword evidence="1" id="KW-1133">Transmembrane helix</keyword>
<dbReference type="AlphaFoldDB" id="A0A7S0FBJ4"/>
<name>A0A7S0FBJ4_9DINO</name>
<organism evidence="2">
    <name type="scientific">Pyrodinium bahamense</name>
    <dbReference type="NCBI Taxonomy" id="73915"/>
    <lineage>
        <taxon>Eukaryota</taxon>
        <taxon>Sar</taxon>
        <taxon>Alveolata</taxon>
        <taxon>Dinophyceae</taxon>
        <taxon>Gonyaulacales</taxon>
        <taxon>Pyrocystaceae</taxon>
        <taxon>Pyrodinium</taxon>
    </lineage>
</organism>
<gene>
    <name evidence="2" type="ORF">PBAH0796_LOCUS5867</name>
</gene>
<keyword evidence="1" id="KW-0472">Membrane</keyword>